<dbReference type="InterPro" id="IPR014782">
    <property type="entry name" value="Peptidase_M1_dom"/>
</dbReference>
<evidence type="ECO:0000259" key="3">
    <source>
        <dbReference type="Pfam" id="PF01433"/>
    </source>
</evidence>
<proteinExistence type="predicted"/>
<dbReference type="PANTHER" id="PTHR45726">
    <property type="entry name" value="LEUKOTRIENE A-4 HYDROLASE"/>
    <property type="match status" value="1"/>
</dbReference>
<dbReference type="GO" id="GO:0008270">
    <property type="term" value="F:zinc ion binding"/>
    <property type="evidence" value="ECO:0007669"/>
    <property type="project" value="InterPro"/>
</dbReference>
<dbReference type="SUPFAM" id="SSF55486">
    <property type="entry name" value="Metalloproteases ('zincins'), catalytic domain"/>
    <property type="match status" value="1"/>
</dbReference>
<dbReference type="KEGG" id="pmet:G4Y79_13020"/>
<evidence type="ECO:0000313" key="4">
    <source>
        <dbReference type="EMBL" id="QPC80633.1"/>
    </source>
</evidence>
<evidence type="ECO:0000256" key="1">
    <source>
        <dbReference type="SAM" id="MobiDB-lite"/>
    </source>
</evidence>
<feature type="region of interest" description="Disordered" evidence="1">
    <location>
        <begin position="30"/>
        <end position="52"/>
    </location>
</feature>
<feature type="domain" description="Peptidase M1 membrane alanine aminopeptidase" evidence="3">
    <location>
        <begin position="315"/>
        <end position="505"/>
    </location>
</feature>
<dbReference type="AlphaFoldDB" id="A0A7S8E5F0"/>
<dbReference type="Pfam" id="PF01433">
    <property type="entry name" value="Peptidase_M1"/>
    <property type="match status" value="1"/>
</dbReference>
<dbReference type="Proteomes" id="UP000594468">
    <property type="component" value="Chromosome"/>
</dbReference>
<dbReference type="GO" id="GO:0008237">
    <property type="term" value="F:metallopeptidase activity"/>
    <property type="evidence" value="ECO:0007669"/>
    <property type="project" value="InterPro"/>
</dbReference>
<name>A0A7S8E5F0_9CHLR</name>
<gene>
    <name evidence="4" type="ORF">G4Y79_13020</name>
</gene>
<sequence>MRIIWPVTLRLLCLIFLSACMATADATPTAAQDNVSPTQTPSAAQTAIPTQDRSLRTVPTSFATNTAPVPQTIYACEPATEGSNRQYTVVINADYAAKSAEVVQRVTYHNDTGSPLMDLGLAIEANAYGIFSMGGIFFDGDSLDYTLNSNQLAVNLPQALPARCSVTFDMQFSVQLRPIAVDNAYKGYMGYSERQMNLGHWLPSVAPRRAEGWLIHDVYQIGEQTVLEQADWDVIIQVNNARDSVKVAAPGTMTQLDSNRWRFSLKGGRDFAISIGEDYRVHTATTESGKQIEVYTFADATVQGDSGLLDGAQHALEQAERAFQQYEALFGPYPYDRMVIVQGDFADGMEFTGLVYVGTRWFYTFTGGARNYLTLITVHELSHQWWYAKVGNDAANAPWLDESLATYSEYIFLSEFYPADKDWWWDFRVNTYFPMGNVDSSVYAFSDFRTYINAVYLRGVLLLQALREEMGTEAFFAWIKDYAQSGQALIATPELLWSRMPADSYEQTAEIRRQFFAEPDILPQSTDGESFEETFTGP</sequence>
<dbReference type="InterPro" id="IPR034015">
    <property type="entry name" value="M1_LTA4H"/>
</dbReference>
<feature type="signal peptide" evidence="2">
    <location>
        <begin position="1"/>
        <end position="26"/>
    </location>
</feature>
<accession>A0A7S8E5F0</accession>
<dbReference type="InterPro" id="IPR027268">
    <property type="entry name" value="Peptidase_M4/M1_CTD_sf"/>
</dbReference>
<reference evidence="4 5" key="1">
    <citation type="submission" date="2020-02" db="EMBL/GenBank/DDBJ databases">
        <authorList>
            <person name="Zheng R.K."/>
            <person name="Sun C.M."/>
        </authorList>
    </citation>
    <scope>NUCLEOTIDE SEQUENCE [LARGE SCALE GENOMIC DNA]</scope>
    <source>
        <strain evidence="5">rifampicinis</strain>
    </source>
</reference>
<dbReference type="PANTHER" id="PTHR45726:SF3">
    <property type="entry name" value="LEUKOTRIENE A-4 HYDROLASE"/>
    <property type="match status" value="1"/>
</dbReference>
<evidence type="ECO:0000256" key="2">
    <source>
        <dbReference type="SAM" id="SignalP"/>
    </source>
</evidence>
<keyword evidence="2" id="KW-0732">Signal</keyword>
<dbReference type="Gene3D" id="1.10.390.10">
    <property type="entry name" value="Neutral Protease Domain 2"/>
    <property type="match status" value="1"/>
</dbReference>
<feature type="chain" id="PRO_5032718271" description="Peptidase M1 membrane alanine aminopeptidase domain-containing protein" evidence="2">
    <location>
        <begin position="27"/>
        <end position="538"/>
    </location>
</feature>
<dbReference type="EMBL" id="CP062983">
    <property type="protein sequence ID" value="QPC80633.1"/>
    <property type="molecule type" value="Genomic_DNA"/>
</dbReference>
<protein>
    <recommendedName>
        <fullName evidence="3">Peptidase M1 membrane alanine aminopeptidase domain-containing protein</fullName>
    </recommendedName>
</protein>
<dbReference type="RefSeq" id="WP_195168708.1">
    <property type="nucleotide sequence ID" value="NZ_CP062983.1"/>
</dbReference>
<keyword evidence="5" id="KW-1185">Reference proteome</keyword>
<feature type="compositionally biased region" description="Polar residues" evidence="1">
    <location>
        <begin position="32"/>
        <end position="52"/>
    </location>
</feature>
<evidence type="ECO:0000313" key="5">
    <source>
        <dbReference type="Proteomes" id="UP000594468"/>
    </source>
</evidence>
<organism evidence="4 5">
    <name type="scientific">Phototrophicus methaneseepsis</name>
    <dbReference type="NCBI Taxonomy" id="2710758"/>
    <lineage>
        <taxon>Bacteria</taxon>
        <taxon>Bacillati</taxon>
        <taxon>Chloroflexota</taxon>
        <taxon>Candidatus Thermofontia</taxon>
        <taxon>Phototrophicales</taxon>
        <taxon>Phototrophicaceae</taxon>
        <taxon>Phototrophicus</taxon>
    </lineage>
</organism>